<evidence type="ECO:0000256" key="1">
    <source>
        <dbReference type="ARBA" id="ARBA00004167"/>
    </source>
</evidence>
<organism evidence="9 10">
    <name type="scientific">Micractinium conductrix</name>
    <dbReference type="NCBI Taxonomy" id="554055"/>
    <lineage>
        <taxon>Eukaryota</taxon>
        <taxon>Viridiplantae</taxon>
        <taxon>Chlorophyta</taxon>
        <taxon>core chlorophytes</taxon>
        <taxon>Trebouxiophyceae</taxon>
        <taxon>Chlorellales</taxon>
        <taxon>Chlorellaceae</taxon>
        <taxon>Chlorella clade</taxon>
        <taxon>Micractinium</taxon>
    </lineage>
</organism>
<name>A0A2P6V7T3_9CHLO</name>
<evidence type="ECO:0000313" key="9">
    <source>
        <dbReference type="EMBL" id="PSC70138.1"/>
    </source>
</evidence>
<reference evidence="9 10" key="1">
    <citation type="journal article" date="2018" name="Plant J.">
        <title>Genome sequences of Chlorella sorokiniana UTEX 1602 and Micractinium conductrix SAG 241.80: implications to maltose excretion by a green alga.</title>
        <authorList>
            <person name="Arriola M.B."/>
            <person name="Velmurugan N."/>
            <person name="Zhang Y."/>
            <person name="Plunkett M.H."/>
            <person name="Hondzo H."/>
            <person name="Barney B.M."/>
        </authorList>
    </citation>
    <scope>NUCLEOTIDE SEQUENCE [LARGE SCALE GENOMIC DNA]</scope>
    <source>
        <strain evidence="9 10">SAG 241.80</strain>
    </source>
</reference>
<protein>
    <submittedName>
        <fullName evidence="9">Sec-independent translocase chloroplastic-like</fullName>
    </submittedName>
</protein>
<keyword evidence="10" id="KW-1185">Reference proteome</keyword>
<evidence type="ECO:0000256" key="3">
    <source>
        <dbReference type="ARBA" id="ARBA00022692"/>
    </source>
</evidence>
<dbReference type="AlphaFoldDB" id="A0A2P6V7T3"/>
<evidence type="ECO:0000256" key="6">
    <source>
        <dbReference type="ARBA" id="ARBA00023010"/>
    </source>
</evidence>
<gene>
    <name evidence="9" type="ORF">C2E20_6344</name>
</gene>
<dbReference type="GO" id="GO:0015031">
    <property type="term" value="P:protein transport"/>
    <property type="evidence" value="ECO:0007669"/>
    <property type="project" value="UniProtKB-KW"/>
</dbReference>
<keyword evidence="2" id="KW-0813">Transport</keyword>
<evidence type="ECO:0000256" key="5">
    <source>
        <dbReference type="ARBA" id="ARBA00022989"/>
    </source>
</evidence>
<evidence type="ECO:0000256" key="4">
    <source>
        <dbReference type="ARBA" id="ARBA00022927"/>
    </source>
</evidence>
<sequence length="275" mass="27810">MQLSASGAARHMRLARPVRAFSSSSAYLGHRLQRSGARGLPPPPARRRAAAAQPVRASFFGVGAPEAILVGVVALVVFGPKGLAQAAKSLGATLRSFAPTIRELTSVSQELKSTLENEIGINEIKEELQRPAVPTPRPPRVDPEAAAGSSGDEGAAASQQQVQGAALGELADSMAAAGQRVDDSMAAVVDPDIERKRAEAAAAAWGGALPGAAPAQPAAPAAAPAAAAAGRAAAAAPQPRAVEAMSLDELEAELAKRKAKVAAGQLPKQLSADDV</sequence>
<dbReference type="InterPro" id="IPR003369">
    <property type="entry name" value="TatA/B/E"/>
</dbReference>
<dbReference type="STRING" id="554055.A0A2P6V7T3"/>
<accession>A0A2P6V7T3</accession>
<keyword evidence="7" id="KW-0472">Membrane</keyword>
<keyword evidence="5" id="KW-1133">Transmembrane helix</keyword>
<dbReference type="Gene3D" id="1.20.5.3310">
    <property type="match status" value="1"/>
</dbReference>
<keyword evidence="4" id="KW-0653">Protein transport</keyword>
<evidence type="ECO:0000313" key="10">
    <source>
        <dbReference type="Proteomes" id="UP000239649"/>
    </source>
</evidence>
<feature type="region of interest" description="Disordered" evidence="8">
    <location>
        <begin position="210"/>
        <end position="240"/>
    </location>
</feature>
<keyword evidence="6" id="KW-0811">Translocation</keyword>
<keyword evidence="3" id="KW-0812">Transmembrane</keyword>
<comment type="caution">
    <text evidence="9">The sequence shown here is derived from an EMBL/GenBank/DDBJ whole genome shotgun (WGS) entry which is preliminary data.</text>
</comment>
<dbReference type="Pfam" id="PF02416">
    <property type="entry name" value="TatA_B_E"/>
    <property type="match status" value="1"/>
</dbReference>
<dbReference type="GO" id="GO:0016020">
    <property type="term" value="C:membrane"/>
    <property type="evidence" value="ECO:0007669"/>
    <property type="project" value="UniProtKB-SubCell"/>
</dbReference>
<proteinExistence type="predicted"/>
<dbReference type="EMBL" id="LHPF02000021">
    <property type="protein sequence ID" value="PSC70138.1"/>
    <property type="molecule type" value="Genomic_DNA"/>
</dbReference>
<feature type="compositionally biased region" description="Low complexity" evidence="8">
    <location>
        <begin position="144"/>
        <end position="164"/>
    </location>
</feature>
<comment type="subcellular location">
    <subcellularLocation>
        <location evidence="1">Membrane</location>
        <topology evidence="1">Single-pass membrane protein</topology>
    </subcellularLocation>
</comment>
<feature type="region of interest" description="Disordered" evidence="8">
    <location>
        <begin position="122"/>
        <end position="164"/>
    </location>
</feature>
<dbReference type="PRINTS" id="PR01506">
    <property type="entry name" value="TATBPROTEIN"/>
</dbReference>
<evidence type="ECO:0000256" key="7">
    <source>
        <dbReference type="ARBA" id="ARBA00023136"/>
    </source>
</evidence>
<dbReference type="PANTHER" id="PTHR33162:SF3">
    <property type="entry name" value="SEC-INDEPENDENT PROTEIN TRANSLOCASE PROTEIN TATB, CHLOROPLASTIC"/>
    <property type="match status" value="1"/>
</dbReference>
<dbReference type="OrthoDB" id="2017985at2759"/>
<dbReference type="Proteomes" id="UP000239649">
    <property type="component" value="Unassembled WGS sequence"/>
</dbReference>
<evidence type="ECO:0000256" key="8">
    <source>
        <dbReference type="SAM" id="MobiDB-lite"/>
    </source>
</evidence>
<evidence type="ECO:0000256" key="2">
    <source>
        <dbReference type="ARBA" id="ARBA00022448"/>
    </source>
</evidence>
<dbReference type="PANTHER" id="PTHR33162">
    <property type="entry name" value="SEC-INDEPENDENT PROTEIN TRANSLOCASE PROTEIN TATA, CHLOROPLASTIC"/>
    <property type="match status" value="1"/>
</dbReference>